<evidence type="ECO:0000256" key="2">
    <source>
        <dbReference type="ARBA" id="ARBA00022737"/>
    </source>
</evidence>
<evidence type="ECO:0000256" key="1">
    <source>
        <dbReference type="ARBA" id="ARBA00022729"/>
    </source>
</evidence>
<keyword evidence="2" id="KW-0677">Repeat</keyword>
<evidence type="ECO:0000256" key="4">
    <source>
        <dbReference type="ARBA" id="ARBA00023180"/>
    </source>
</evidence>
<name>A0ABV2UQY7_9ACTN</name>
<dbReference type="InterPro" id="IPR013519">
    <property type="entry name" value="Int_alpha_beta-p"/>
</dbReference>
<dbReference type="RefSeq" id="WP_356713616.1">
    <property type="nucleotide sequence ID" value="NZ_JBEXIP010000099.1"/>
</dbReference>
<dbReference type="PANTHER" id="PTHR23221:SF7">
    <property type="entry name" value="PHOSPHATIDYLINOSITOL-GLYCAN-SPECIFIC PHOSPHOLIPASE D"/>
    <property type="match status" value="1"/>
</dbReference>
<dbReference type="SMART" id="SM00191">
    <property type="entry name" value="Int_alpha"/>
    <property type="match status" value="5"/>
</dbReference>
<dbReference type="Pfam" id="PF01839">
    <property type="entry name" value="FG-GAP"/>
    <property type="match status" value="2"/>
</dbReference>
<feature type="signal peptide" evidence="5">
    <location>
        <begin position="1"/>
        <end position="24"/>
    </location>
</feature>
<evidence type="ECO:0000256" key="3">
    <source>
        <dbReference type="ARBA" id="ARBA00022801"/>
    </source>
</evidence>
<proteinExistence type="predicted"/>
<evidence type="ECO:0000256" key="5">
    <source>
        <dbReference type="SAM" id="SignalP"/>
    </source>
</evidence>
<protein>
    <submittedName>
        <fullName evidence="6">FG-GAP and VCBS repeat-containing protein</fullName>
    </submittedName>
</protein>
<dbReference type="PANTHER" id="PTHR23221">
    <property type="entry name" value="GLYCOSYLPHOSPHATIDYLINOSITOL PHOSPHOLIPASE D"/>
    <property type="match status" value="1"/>
</dbReference>
<evidence type="ECO:0000313" key="7">
    <source>
        <dbReference type="Proteomes" id="UP001550044"/>
    </source>
</evidence>
<dbReference type="Gene3D" id="2.130.10.130">
    <property type="entry name" value="Integrin alpha, N-terminal"/>
    <property type="match status" value="3"/>
</dbReference>
<dbReference type="Pfam" id="PF13517">
    <property type="entry name" value="FG-GAP_3"/>
    <property type="match status" value="1"/>
</dbReference>
<keyword evidence="1 5" id="KW-0732">Signal</keyword>
<accession>A0ABV2UQY7</accession>
<dbReference type="EMBL" id="JBEXIP010000099">
    <property type="protein sequence ID" value="MET8439198.1"/>
    <property type="molecule type" value="Genomic_DNA"/>
</dbReference>
<dbReference type="InterPro" id="IPR013517">
    <property type="entry name" value="FG-GAP"/>
</dbReference>
<dbReference type="PROSITE" id="PS51470">
    <property type="entry name" value="FG_GAP"/>
    <property type="match status" value="1"/>
</dbReference>
<sequence>MRVTRTVLVTATVLAAAVCSPLVAAPSAVAASAKLADDFNGDGYRDFVILGGAYGKDGRVTVVYGTSTGPGTRVQTIHQDSSGIPGAVEQGDDWGFAATSADLDRDGYADLVVASPGEDVGDIQDRGGLTVVWGGAKGLGSGTVFHSPVASEYPGQGDRFGLDVVAGDFDGDGDQDLTALSGSRAGVVLLKGPFTRTGGSGGWQSLGDGYGYLDASQLVAGRVTADAATDLYILGRDLQDGYADVDLRAYFHRGGSDFVRRTGEMRVPDDAGHQIGGGPITTIGDFDKDGYGDLAIGRGYEQPDGERGYVTVQYGGPAGPNTARKPLKFTQDTAGVPGASENEDYFGAAVAAGDVNGDGYADLAIGAPGEDLAGKRQGGMVTVLLGRAGGLSGSGAKAYDQNTSGIAGAVENDDYFGRNLKLTDYTRDGRADLMVDTNDWLDNTRSGLVHMLKGSTSGTTGTGSKSYTVTSLKLSYTTLSGPFTH</sequence>
<feature type="chain" id="PRO_5046868830" evidence="5">
    <location>
        <begin position="25"/>
        <end position="485"/>
    </location>
</feature>
<keyword evidence="7" id="KW-1185">Reference proteome</keyword>
<comment type="caution">
    <text evidence="6">The sequence shown here is derived from an EMBL/GenBank/DDBJ whole genome shotgun (WGS) entry which is preliminary data.</text>
</comment>
<reference evidence="6 7" key="1">
    <citation type="submission" date="2024-06" db="EMBL/GenBank/DDBJ databases">
        <title>The Natural Products Discovery Center: Release of the First 8490 Sequenced Strains for Exploring Actinobacteria Biosynthetic Diversity.</title>
        <authorList>
            <person name="Kalkreuter E."/>
            <person name="Kautsar S.A."/>
            <person name="Yang D."/>
            <person name="Bader C.D."/>
            <person name="Teijaro C.N."/>
            <person name="Fluegel L."/>
            <person name="Davis C.M."/>
            <person name="Simpson J.R."/>
            <person name="Lauterbach L."/>
            <person name="Steele A.D."/>
            <person name="Gui C."/>
            <person name="Meng S."/>
            <person name="Li G."/>
            <person name="Viehrig K."/>
            <person name="Ye F."/>
            <person name="Su P."/>
            <person name="Kiefer A.F."/>
            <person name="Nichols A."/>
            <person name="Cepeda A.J."/>
            <person name="Yan W."/>
            <person name="Fan B."/>
            <person name="Jiang Y."/>
            <person name="Adhikari A."/>
            <person name="Zheng C.-J."/>
            <person name="Schuster L."/>
            <person name="Cowan T.M."/>
            <person name="Smanski M.J."/>
            <person name="Chevrette M.G."/>
            <person name="De Carvalho L.P.S."/>
            <person name="Shen B."/>
        </authorList>
    </citation>
    <scope>NUCLEOTIDE SEQUENCE [LARGE SCALE GENOMIC DNA]</scope>
    <source>
        <strain evidence="6 7">NPDC005137</strain>
    </source>
</reference>
<keyword evidence="4" id="KW-0325">Glycoprotein</keyword>
<keyword evidence="3" id="KW-0378">Hydrolase</keyword>
<dbReference type="InterPro" id="IPR028994">
    <property type="entry name" value="Integrin_alpha_N"/>
</dbReference>
<organism evidence="6 7">
    <name type="scientific">Streptomyces sp. 900116325</name>
    <dbReference type="NCBI Taxonomy" id="3154295"/>
    <lineage>
        <taxon>Bacteria</taxon>
        <taxon>Bacillati</taxon>
        <taxon>Actinomycetota</taxon>
        <taxon>Actinomycetes</taxon>
        <taxon>Kitasatosporales</taxon>
        <taxon>Streptomycetaceae</taxon>
        <taxon>Streptomyces</taxon>
    </lineage>
</organism>
<dbReference type="Proteomes" id="UP001550044">
    <property type="component" value="Unassembled WGS sequence"/>
</dbReference>
<gene>
    <name evidence="6" type="ORF">ABZV61_42470</name>
</gene>
<evidence type="ECO:0000313" key="6">
    <source>
        <dbReference type="EMBL" id="MET8439198.1"/>
    </source>
</evidence>
<dbReference type="SUPFAM" id="SSF69318">
    <property type="entry name" value="Integrin alpha N-terminal domain"/>
    <property type="match status" value="1"/>
</dbReference>